<reference evidence="3" key="2">
    <citation type="submission" date="2020-05" db="UniProtKB">
        <authorList>
            <consortium name="EnsemblMetazoa"/>
        </authorList>
    </citation>
    <scope>IDENTIFICATION</scope>
</reference>
<feature type="region of interest" description="Disordered" evidence="1">
    <location>
        <begin position="475"/>
        <end position="646"/>
    </location>
</feature>
<feature type="region of interest" description="Disordered" evidence="1">
    <location>
        <begin position="324"/>
        <end position="346"/>
    </location>
</feature>
<feature type="region of interest" description="Disordered" evidence="1">
    <location>
        <begin position="841"/>
        <end position="861"/>
    </location>
</feature>
<feature type="region of interest" description="Disordered" evidence="1">
    <location>
        <begin position="18"/>
        <end position="186"/>
    </location>
</feature>
<protein>
    <submittedName>
        <fullName evidence="2">AGAP000847-PC-like protein</fullName>
    </submittedName>
</protein>
<feature type="compositionally biased region" description="Basic and acidic residues" evidence="1">
    <location>
        <begin position="405"/>
        <end position="415"/>
    </location>
</feature>
<accession>A0A084WFC8</accession>
<feature type="compositionally biased region" description="Polar residues" evidence="1">
    <location>
        <begin position="327"/>
        <end position="346"/>
    </location>
</feature>
<dbReference type="EMBL" id="ATLV01023330">
    <property type="status" value="NOT_ANNOTATED_CDS"/>
    <property type="molecule type" value="Genomic_DNA"/>
</dbReference>
<evidence type="ECO:0000256" key="1">
    <source>
        <dbReference type="SAM" id="MobiDB-lite"/>
    </source>
</evidence>
<dbReference type="VEuPathDB" id="VectorBase:ASIC016917"/>
<dbReference type="EnsemblMetazoa" id="ASIC016917-RA">
    <property type="protein sequence ID" value="ASIC016917-PA"/>
    <property type="gene ID" value="ASIC016917"/>
</dbReference>
<feature type="compositionally biased region" description="Polar residues" evidence="1">
    <location>
        <begin position="149"/>
        <end position="164"/>
    </location>
</feature>
<dbReference type="EMBL" id="KE525342">
    <property type="protein sequence ID" value="KFB48922.1"/>
    <property type="molecule type" value="Genomic_DNA"/>
</dbReference>
<gene>
    <name evidence="2" type="ORF">ZHAS_00016917</name>
</gene>
<keyword evidence="4" id="KW-1185">Reference proteome</keyword>
<feature type="compositionally biased region" description="Acidic residues" evidence="1">
    <location>
        <begin position="758"/>
        <end position="778"/>
    </location>
</feature>
<dbReference type="VEuPathDB" id="VectorBase:ASIS007371"/>
<feature type="region of interest" description="Disordered" evidence="1">
    <location>
        <begin position="229"/>
        <end position="277"/>
    </location>
</feature>
<feature type="region of interest" description="Disordered" evidence="1">
    <location>
        <begin position="676"/>
        <end position="736"/>
    </location>
</feature>
<name>A0A084WFC8_ANOSI</name>
<evidence type="ECO:0000313" key="2">
    <source>
        <dbReference type="EMBL" id="KFB48922.1"/>
    </source>
</evidence>
<feature type="region of interest" description="Disordered" evidence="1">
    <location>
        <begin position="757"/>
        <end position="778"/>
    </location>
</feature>
<feature type="compositionally biased region" description="Acidic residues" evidence="1">
    <location>
        <begin position="491"/>
        <end position="512"/>
    </location>
</feature>
<organism evidence="2">
    <name type="scientific">Anopheles sinensis</name>
    <name type="common">Mosquito</name>
    <dbReference type="NCBI Taxonomy" id="74873"/>
    <lineage>
        <taxon>Eukaryota</taxon>
        <taxon>Metazoa</taxon>
        <taxon>Ecdysozoa</taxon>
        <taxon>Arthropoda</taxon>
        <taxon>Hexapoda</taxon>
        <taxon>Insecta</taxon>
        <taxon>Pterygota</taxon>
        <taxon>Neoptera</taxon>
        <taxon>Endopterygota</taxon>
        <taxon>Diptera</taxon>
        <taxon>Nematocera</taxon>
        <taxon>Culicoidea</taxon>
        <taxon>Culicidae</taxon>
        <taxon>Anophelinae</taxon>
        <taxon>Anopheles</taxon>
    </lineage>
</organism>
<dbReference type="STRING" id="74873.A0A084WFC8"/>
<dbReference type="OrthoDB" id="7742744at2759"/>
<feature type="region of interest" description="Disordered" evidence="1">
    <location>
        <begin position="403"/>
        <end position="441"/>
    </location>
</feature>
<sequence length="861" mass="92132">MSSSLSAMPFARQYGSFRATTTTNGTGTGSTTSSSSVAGGQLHHSRYSTGATEGGTAAAGSSHRVRLQMAPLSGYRLGNQANRTPTVSTSSSSSMSTSGSGNGSSSRPTKYPQQAATGGTKNQENIPTATGRSSAAVGSIAPATVGNGKLSTTTSQHSYNSSVERSCAVHHPRGGGGGMAGGTKKAGELIGDSPLLQSPRIIARSARIVEPNVWNRRLTASNFCSNPPVPASHHFQSSSSSSGNHHLPPTNGQRVTQAASLVCRKSPGSSGTSVESIVPKYTRTAQGATLSTVAQKRTYNAQKPQLRIVSSRTLANTSGRIGAGASSIASRKTGGTASSVGAGRSMTQGVPTAAREVAKVLQHHHHQSGAASMRVIDVLNNNHLQHQQPAPSYRTTGRAQAGENIENHHPPDPPRVEPATTNRSNGGLQKNLPSATKKHSGIPQRLPLTLATDQLQSGAAAFSSKFPNGLPFEQEFYYRRPPPAPAHRQEEEDEDEERLHGDEEELEGESDGQDVKMREENGSYMPDSWRNSSRKMKKVGSTTRAAVALGGGGAGRTQKEHHHQRNRSESTSEDNNTTTGAGSEDGRFVDFPSIYPTSGGGLQQHHRRHQTRHELELEKDKHKQQQHHHHQRKQEAGDGDGVVHSSGCPMTSVVEYRHINHSNYYYKFESVRNGAAKLGSKQQQQQHQHQQRKLLQRRPSQAAAAANGDNEEDDRASRRQRSTRFGAVDGNGNHKGDGFYADEGDVLLLHCNGSDADEHYDYDDEDDDDDDDDEVVDADGERSTVYVAVATWVPKCNRLPVEQLPDADRPICLTVSGGEKQQQLKQKQKLAVNNPPAAVVPSAVSRTAPQPVPAASVHGCK</sequence>
<feature type="compositionally biased region" description="Polar residues" evidence="1">
    <location>
        <begin position="107"/>
        <end position="133"/>
    </location>
</feature>
<evidence type="ECO:0000313" key="4">
    <source>
        <dbReference type="Proteomes" id="UP000030765"/>
    </source>
</evidence>
<feature type="compositionally biased region" description="Polar residues" evidence="1">
    <location>
        <begin position="250"/>
        <end position="259"/>
    </location>
</feature>
<dbReference type="AlphaFoldDB" id="A0A084WFC8"/>
<proteinExistence type="predicted"/>
<dbReference type="Proteomes" id="UP000030765">
    <property type="component" value="Unassembled WGS sequence"/>
</dbReference>
<evidence type="ECO:0000313" key="3">
    <source>
        <dbReference type="EnsemblMetazoa" id="ASIC016917-PA"/>
    </source>
</evidence>
<dbReference type="OMA" id="IVPKYTR"/>
<feature type="compositionally biased region" description="Low complexity" evidence="1">
    <location>
        <begin position="48"/>
        <end position="62"/>
    </location>
</feature>
<feature type="compositionally biased region" description="Low complexity" evidence="1">
    <location>
        <begin position="20"/>
        <end position="40"/>
    </location>
</feature>
<feature type="compositionally biased region" description="Polar residues" evidence="1">
    <location>
        <begin position="419"/>
        <end position="434"/>
    </location>
</feature>
<feature type="compositionally biased region" description="Basic and acidic residues" evidence="1">
    <location>
        <begin position="612"/>
        <end position="623"/>
    </location>
</feature>
<reference evidence="2 4" key="1">
    <citation type="journal article" date="2014" name="BMC Genomics">
        <title>Genome sequence of Anopheles sinensis provides insight into genetics basis of mosquito competence for malaria parasites.</title>
        <authorList>
            <person name="Zhou D."/>
            <person name="Zhang D."/>
            <person name="Ding G."/>
            <person name="Shi L."/>
            <person name="Hou Q."/>
            <person name="Ye Y."/>
            <person name="Xu Y."/>
            <person name="Zhou H."/>
            <person name="Xiong C."/>
            <person name="Li S."/>
            <person name="Yu J."/>
            <person name="Hong S."/>
            <person name="Yu X."/>
            <person name="Zou P."/>
            <person name="Chen C."/>
            <person name="Chang X."/>
            <person name="Wang W."/>
            <person name="Lv Y."/>
            <person name="Sun Y."/>
            <person name="Ma L."/>
            <person name="Shen B."/>
            <person name="Zhu C."/>
        </authorList>
    </citation>
    <scope>NUCLEOTIDE SEQUENCE [LARGE SCALE GENOMIC DNA]</scope>
</reference>
<feature type="compositionally biased region" description="Low complexity" evidence="1">
    <location>
        <begin position="86"/>
        <end position="106"/>
    </location>
</feature>